<sequence>MTCARAFLILSLVFGSARASLYPTSPVADTVYDAGRQNLVEWIDDDPTPHLYEISVLKVDLYHDNDEFIDTLATGVDPVNRALNVELPLDVAEHDRYYLQFTCEEPPLTVYTAYFTIRNTRTLGPNSTNGTSSLELPADVEDISTALSGDSQLTLPSELLSTPAVPNMTDISWVPLTATSVSSTSESIAVFPTSGPPRYEPTVPRNAARGTRSVDWKFRFVFILWPSLFGLIMAL</sequence>
<accession>A0ACB6ZFK3</accession>
<reference evidence="1" key="2">
    <citation type="journal article" date="2020" name="Nat. Commun.">
        <title>Large-scale genome sequencing of mycorrhizal fungi provides insights into the early evolution of symbiotic traits.</title>
        <authorList>
            <person name="Miyauchi S."/>
            <person name="Kiss E."/>
            <person name="Kuo A."/>
            <person name="Drula E."/>
            <person name="Kohler A."/>
            <person name="Sanchez-Garcia M."/>
            <person name="Morin E."/>
            <person name="Andreopoulos B."/>
            <person name="Barry K.W."/>
            <person name="Bonito G."/>
            <person name="Buee M."/>
            <person name="Carver A."/>
            <person name="Chen C."/>
            <person name="Cichocki N."/>
            <person name="Clum A."/>
            <person name="Culley D."/>
            <person name="Crous P.W."/>
            <person name="Fauchery L."/>
            <person name="Girlanda M."/>
            <person name="Hayes R.D."/>
            <person name="Keri Z."/>
            <person name="LaButti K."/>
            <person name="Lipzen A."/>
            <person name="Lombard V."/>
            <person name="Magnuson J."/>
            <person name="Maillard F."/>
            <person name="Murat C."/>
            <person name="Nolan M."/>
            <person name="Ohm R.A."/>
            <person name="Pangilinan J."/>
            <person name="Pereira M.F."/>
            <person name="Perotto S."/>
            <person name="Peter M."/>
            <person name="Pfister S."/>
            <person name="Riley R."/>
            <person name="Sitrit Y."/>
            <person name="Stielow J.B."/>
            <person name="Szollosi G."/>
            <person name="Zifcakova L."/>
            <person name="Stursova M."/>
            <person name="Spatafora J.W."/>
            <person name="Tedersoo L."/>
            <person name="Vaario L.M."/>
            <person name="Yamada A."/>
            <person name="Yan M."/>
            <person name="Wang P."/>
            <person name="Xu J."/>
            <person name="Bruns T."/>
            <person name="Baldrian P."/>
            <person name="Vilgalys R."/>
            <person name="Dunand C."/>
            <person name="Henrissat B."/>
            <person name="Grigoriev I.V."/>
            <person name="Hibbett D."/>
            <person name="Nagy L.G."/>
            <person name="Martin F.M."/>
        </authorList>
    </citation>
    <scope>NUCLEOTIDE SEQUENCE</scope>
    <source>
        <strain evidence="1">P2</strain>
    </source>
</reference>
<comment type="caution">
    <text evidence="1">The sequence shown here is derived from an EMBL/GenBank/DDBJ whole genome shotgun (WGS) entry which is preliminary data.</text>
</comment>
<dbReference type="Proteomes" id="UP000886501">
    <property type="component" value="Unassembled WGS sequence"/>
</dbReference>
<evidence type="ECO:0000313" key="1">
    <source>
        <dbReference type="EMBL" id="KAF9648362.1"/>
    </source>
</evidence>
<evidence type="ECO:0000313" key="2">
    <source>
        <dbReference type="Proteomes" id="UP000886501"/>
    </source>
</evidence>
<name>A0ACB6ZFK3_THEGA</name>
<reference evidence="1" key="1">
    <citation type="submission" date="2019-10" db="EMBL/GenBank/DDBJ databases">
        <authorList>
            <consortium name="DOE Joint Genome Institute"/>
            <person name="Kuo A."/>
            <person name="Miyauchi S."/>
            <person name="Kiss E."/>
            <person name="Drula E."/>
            <person name="Kohler A."/>
            <person name="Sanchez-Garcia M."/>
            <person name="Andreopoulos B."/>
            <person name="Barry K.W."/>
            <person name="Bonito G."/>
            <person name="Buee M."/>
            <person name="Carver A."/>
            <person name="Chen C."/>
            <person name="Cichocki N."/>
            <person name="Clum A."/>
            <person name="Culley D."/>
            <person name="Crous P.W."/>
            <person name="Fauchery L."/>
            <person name="Girlanda M."/>
            <person name="Hayes R."/>
            <person name="Keri Z."/>
            <person name="Labutti K."/>
            <person name="Lipzen A."/>
            <person name="Lombard V."/>
            <person name="Magnuson J."/>
            <person name="Maillard F."/>
            <person name="Morin E."/>
            <person name="Murat C."/>
            <person name="Nolan M."/>
            <person name="Ohm R."/>
            <person name="Pangilinan J."/>
            <person name="Pereira M."/>
            <person name="Perotto S."/>
            <person name="Peter M."/>
            <person name="Riley R."/>
            <person name="Sitrit Y."/>
            <person name="Stielow B."/>
            <person name="Szollosi G."/>
            <person name="Zifcakova L."/>
            <person name="Stursova M."/>
            <person name="Spatafora J.W."/>
            <person name="Tedersoo L."/>
            <person name="Vaario L.-M."/>
            <person name="Yamada A."/>
            <person name="Yan M."/>
            <person name="Wang P."/>
            <person name="Xu J."/>
            <person name="Bruns T."/>
            <person name="Baldrian P."/>
            <person name="Vilgalys R."/>
            <person name="Henrissat B."/>
            <person name="Grigoriev I.V."/>
            <person name="Hibbett D."/>
            <person name="Nagy L.G."/>
            <person name="Martin F.M."/>
        </authorList>
    </citation>
    <scope>NUCLEOTIDE SEQUENCE</scope>
    <source>
        <strain evidence="1">P2</strain>
    </source>
</reference>
<proteinExistence type="predicted"/>
<keyword evidence="2" id="KW-1185">Reference proteome</keyword>
<dbReference type="EMBL" id="MU118015">
    <property type="protein sequence ID" value="KAF9648362.1"/>
    <property type="molecule type" value="Genomic_DNA"/>
</dbReference>
<protein>
    <submittedName>
        <fullName evidence="1">Uncharacterized protein</fullName>
    </submittedName>
</protein>
<gene>
    <name evidence="1" type="ORF">BDM02DRAFT_3187221</name>
</gene>
<organism evidence="1 2">
    <name type="scientific">Thelephora ganbajun</name>
    <name type="common">Ganba fungus</name>
    <dbReference type="NCBI Taxonomy" id="370292"/>
    <lineage>
        <taxon>Eukaryota</taxon>
        <taxon>Fungi</taxon>
        <taxon>Dikarya</taxon>
        <taxon>Basidiomycota</taxon>
        <taxon>Agaricomycotina</taxon>
        <taxon>Agaricomycetes</taxon>
        <taxon>Thelephorales</taxon>
        <taxon>Thelephoraceae</taxon>
        <taxon>Thelephora</taxon>
    </lineage>
</organism>